<dbReference type="EnsemblMetazoa" id="XM_016912544">
    <property type="protein sequence ID" value="XP_016768033"/>
    <property type="gene ID" value="LOC100577712"/>
</dbReference>
<accession>A0A8B7KJJ0</accession>
<dbReference type="OrthoDB" id="6134775at2759"/>
<organism evidence="7">
    <name type="scientific">Apis mellifera</name>
    <name type="common">Honeybee</name>
    <dbReference type="NCBI Taxonomy" id="7460"/>
    <lineage>
        <taxon>Eukaryota</taxon>
        <taxon>Metazoa</taxon>
        <taxon>Ecdysozoa</taxon>
        <taxon>Arthropoda</taxon>
        <taxon>Hexapoda</taxon>
        <taxon>Insecta</taxon>
        <taxon>Pterygota</taxon>
        <taxon>Neoptera</taxon>
        <taxon>Endopterygota</taxon>
        <taxon>Hymenoptera</taxon>
        <taxon>Apocrita</taxon>
        <taxon>Aculeata</taxon>
        <taxon>Apoidea</taxon>
        <taxon>Anthophila</taxon>
        <taxon>Apidae</taxon>
        <taxon>Apis</taxon>
    </lineage>
</organism>
<dbReference type="GO" id="GO:0005576">
    <property type="term" value="C:extracellular region"/>
    <property type="evidence" value="ECO:0007669"/>
    <property type="project" value="UniProtKB-SubCell"/>
</dbReference>
<evidence type="ECO:0000313" key="7">
    <source>
        <dbReference type="EnsemblMetazoa" id="XP_016768033"/>
    </source>
</evidence>
<sequence>MWISIVITITTTMITTMMIIIGNCETYEGKDYERMPRLLDVFRHFRQSKESQENRGYIEQCRATNLRKDQLGHVNVFAFLDPSWNYSYRQAVMLELLKKQLEKSGFSNILLFMVARPSDLPEDDTENSMEIKAWLEISKNIQESEHFLSLDKMIFSDIAKEKKGIIFLQDTFELGIWKSFRASKDEVIIIDRCGKITYQIIVPWSILYFPYVKAAILSTYKDDPCGPCYEQSSIIRESIDYRDYLLKTINSEKKKINKNLDIRPEIFTDATMPVEESTRIENDKYTSTVIPFDSNNYKITTYDITTKVPVIQTTENMKKNENVGKNNFLTDKNVKITSEISYEQKQTQISTTRIISNFETTQAYKETQDCNFSNKHINGNNHSYPKTNDLNTDLSRHLEEQQIESENILRDTKIEKEEVNKSTKYEELQIQKDKSLPLRIILYAPHLHEENGTFKKYTHLILKTGSPDYHDHFNSKTSTSNQKTFFNFKNDKPTVLKTSDSIMLDDKKLTEYVSSVNESPGVYGEIADYWQTIDDDEFNNKNENIEFTDYDYVTADDTENNVSNTFDNESTLLRPSNIIDSDMNIKNNDDLDNFIQRRLIEHYNKLLTWIYYIL</sequence>
<feature type="domain" description="Selenoprotein P N-terminal" evidence="6">
    <location>
        <begin position="166"/>
        <end position="234"/>
    </location>
</feature>
<name>A0A7M7IHU1_APIME</name>
<accession>A0A7M7IHU1</accession>
<keyword evidence="3" id="KW-0732">Signal</keyword>
<evidence type="ECO:0000256" key="3">
    <source>
        <dbReference type="ARBA" id="ARBA00022729"/>
    </source>
</evidence>
<proteinExistence type="predicted"/>
<evidence type="ECO:0000259" key="6">
    <source>
        <dbReference type="Pfam" id="PF04592"/>
    </source>
</evidence>
<dbReference type="InterPro" id="IPR037941">
    <property type="entry name" value="SeP"/>
</dbReference>
<dbReference type="GeneID" id="100577712"/>
<dbReference type="RefSeq" id="XP_016768033.1">
    <property type="nucleotide sequence ID" value="XM_016912544.2"/>
</dbReference>
<evidence type="ECO:0000256" key="5">
    <source>
        <dbReference type="ARBA" id="ARBA00023180"/>
    </source>
</evidence>
<reference evidence="9" key="2">
    <citation type="submission" date="2025-04" db="UniProtKB">
        <authorList>
            <consortium name="RefSeq"/>
        </authorList>
    </citation>
    <scope>IDENTIFICATION</scope>
    <source>
        <strain evidence="9">DH4</strain>
        <tissue evidence="9">Whole body</tissue>
    </source>
</reference>
<comment type="subcellular location">
    <subcellularLocation>
        <location evidence="1">Secreted</location>
    </subcellularLocation>
</comment>
<evidence type="ECO:0000313" key="8">
    <source>
        <dbReference type="Proteomes" id="UP000005203"/>
    </source>
</evidence>
<evidence type="ECO:0000256" key="2">
    <source>
        <dbReference type="ARBA" id="ARBA00022525"/>
    </source>
</evidence>
<keyword evidence="8" id="KW-1185">Reference proteome</keyword>
<reference evidence="7" key="1">
    <citation type="submission" date="2021-01" db="UniProtKB">
        <authorList>
            <consortium name="EnsemblMetazoa"/>
        </authorList>
    </citation>
    <scope>IDENTIFICATION</scope>
    <source>
        <strain evidence="7">DH4</strain>
    </source>
</reference>
<dbReference type="GO" id="GO:0008430">
    <property type="term" value="F:selenium binding"/>
    <property type="evidence" value="ECO:0007669"/>
    <property type="project" value="InterPro"/>
</dbReference>
<dbReference type="Pfam" id="PF04592">
    <property type="entry name" value="SelP_N"/>
    <property type="match status" value="1"/>
</dbReference>
<dbReference type="PANTHER" id="PTHR10105">
    <property type="entry name" value="SELENOPROTEIN P"/>
    <property type="match status" value="1"/>
</dbReference>
<keyword evidence="5" id="KW-0325">Glycoprotein</keyword>
<protein>
    <submittedName>
        <fullName evidence="9">Uncharacterized protein LOC100577712 isoform X1</fullName>
    </submittedName>
</protein>
<keyword evidence="2" id="KW-0964">Secreted</keyword>
<keyword evidence="4" id="KW-0712">Selenocysteine</keyword>
<dbReference type="Proteomes" id="UP000005203">
    <property type="component" value="Linkage group LG6"/>
</dbReference>
<dbReference type="PANTHER" id="PTHR10105:SF2">
    <property type="entry name" value="AGAP003297-PA"/>
    <property type="match status" value="1"/>
</dbReference>
<gene>
    <name evidence="9" type="primary">LOC100577712</name>
</gene>
<dbReference type="InterPro" id="IPR007671">
    <property type="entry name" value="Selenoprotein-P_N"/>
</dbReference>
<dbReference type="AlphaFoldDB" id="A0A7M7IHU1"/>
<dbReference type="GO" id="GO:0001887">
    <property type="term" value="P:selenium compound metabolic process"/>
    <property type="evidence" value="ECO:0007669"/>
    <property type="project" value="TreeGrafter"/>
</dbReference>
<evidence type="ECO:0000256" key="4">
    <source>
        <dbReference type="ARBA" id="ARBA00022933"/>
    </source>
</evidence>
<evidence type="ECO:0000256" key="1">
    <source>
        <dbReference type="ARBA" id="ARBA00004613"/>
    </source>
</evidence>
<evidence type="ECO:0000313" key="9">
    <source>
        <dbReference type="RefSeq" id="XP_016768033.1"/>
    </source>
</evidence>